<evidence type="ECO:0000259" key="6">
    <source>
        <dbReference type="PROSITE" id="PS50928"/>
    </source>
</evidence>
<keyword evidence="4 5" id="KW-0472">Membrane</keyword>
<sequence length="332" mass="36784">MKIKAVFKKVLMSFTTVLCAVLLTFFLLRLTPGSAIDGLARQLAQTNGITLEAAYERVAKMVNYDPREPLHKQLIRYVNELLHGNLGTSMIYQTVTVNEIVAKALPWTVFVLSISLLISFLIGIQLGTRMAWKRNSILEPIVSIYATITSAVPGFIIAILLLVIFAYNLNWFPYNGAYDIDVTPGFNLPFLWSVLKHAFLPILTYVITSIGGWALAMKGSAISVLGEDYVNAAYARGLSDRTIMKNYVRRNALLPLITSLAMNFGFMISGSALIENIFSYPGMGYYIAQASSQRDYTLMQGLLLVTATAVIIANLIADLIYSKLDPRVSIEE</sequence>
<dbReference type="STRING" id="632292.Calhy_2376"/>
<comment type="subcellular location">
    <subcellularLocation>
        <location evidence="5">Cell membrane</location>
        <topology evidence="5">Multi-pass membrane protein</topology>
    </subcellularLocation>
    <subcellularLocation>
        <location evidence="1">Membrane</location>
        <topology evidence="1">Multi-pass membrane protein</topology>
    </subcellularLocation>
</comment>
<keyword evidence="2 5" id="KW-0812">Transmembrane</keyword>
<dbReference type="Proteomes" id="UP000006890">
    <property type="component" value="Chromosome"/>
</dbReference>
<dbReference type="InterPro" id="IPR035906">
    <property type="entry name" value="MetI-like_sf"/>
</dbReference>
<dbReference type="eggNOG" id="COG0601">
    <property type="taxonomic scope" value="Bacteria"/>
</dbReference>
<gene>
    <name evidence="7" type="ordered locus">Calhy_2376</name>
</gene>
<feature type="domain" description="ABC transmembrane type-1" evidence="6">
    <location>
        <begin position="105"/>
        <end position="321"/>
    </location>
</feature>
<dbReference type="CDD" id="cd06261">
    <property type="entry name" value="TM_PBP2"/>
    <property type="match status" value="1"/>
</dbReference>
<feature type="transmembrane region" description="Helical" evidence="5">
    <location>
        <begin position="104"/>
        <end position="124"/>
    </location>
</feature>
<protein>
    <submittedName>
        <fullName evidence="7">Binding-protein-dependent transport systems inner membrane component</fullName>
    </submittedName>
</protein>
<feature type="transmembrane region" description="Helical" evidence="5">
    <location>
        <begin position="144"/>
        <end position="167"/>
    </location>
</feature>
<comment type="similarity">
    <text evidence="5">Belongs to the binding-protein-dependent transport system permease family.</text>
</comment>
<reference evidence="7 8" key="2">
    <citation type="journal article" date="2011" name="J. Bacteriol.">
        <title>Complete genome sequences for the anaerobic, extremely thermophilic plant biomass-degrading bacteria Caldicellulosiruptor hydrothermalis, Caldicellulosiruptor kristjanssonii, Caldicellulosiruptor kronotskyensis, Caldicellulosiruptor owensenis, and Caldicellulosiruptor lactoaceticus.</title>
        <authorList>
            <person name="Blumer-Schuette S.E."/>
            <person name="Ozdemir I."/>
            <person name="Mistry D."/>
            <person name="Lucas S."/>
            <person name="Lapidus A."/>
            <person name="Cheng J.F."/>
            <person name="Goodwin L.A."/>
            <person name="Pitluck S."/>
            <person name="Land M.L."/>
            <person name="Hauser L.J."/>
            <person name="Woyke T."/>
            <person name="Mikhailova N."/>
            <person name="Pati A."/>
            <person name="Kyrpides N.C."/>
            <person name="Ivanova N."/>
            <person name="Detter J.C."/>
            <person name="Walston-Davenport K."/>
            <person name="Han S."/>
            <person name="Adams M.W."/>
            <person name="Kelly R.M."/>
        </authorList>
    </citation>
    <scope>NUCLEOTIDE SEQUENCE [LARGE SCALE GENOMIC DNA]</scope>
    <source>
        <strain evidence="8">DSM 18901 / VKM B-2411 / 108</strain>
    </source>
</reference>
<dbReference type="SUPFAM" id="SSF161098">
    <property type="entry name" value="MetI-like"/>
    <property type="match status" value="1"/>
</dbReference>
<evidence type="ECO:0000256" key="2">
    <source>
        <dbReference type="ARBA" id="ARBA00022692"/>
    </source>
</evidence>
<keyword evidence="8" id="KW-1185">Reference proteome</keyword>
<dbReference type="OrthoDB" id="9769919at2"/>
<dbReference type="PANTHER" id="PTHR43376">
    <property type="entry name" value="OLIGOPEPTIDE TRANSPORT SYSTEM PERMEASE PROTEIN"/>
    <property type="match status" value="1"/>
</dbReference>
<evidence type="ECO:0000313" key="7">
    <source>
        <dbReference type="EMBL" id="ADQ08075.1"/>
    </source>
</evidence>
<dbReference type="GO" id="GO:0055085">
    <property type="term" value="P:transmembrane transport"/>
    <property type="evidence" value="ECO:0007669"/>
    <property type="project" value="InterPro"/>
</dbReference>
<evidence type="ECO:0000256" key="1">
    <source>
        <dbReference type="ARBA" id="ARBA00004141"/>
    </source>
</evidence>
<organism evidence="7 8">
    <name type="scientific">Caldicellulosiruptor hydrothermalis (strain DSM 18901 / VKM B-2411 / 108)</name>
    <dbReference type="NCBI Taxonomy" id="632292"/>
    <lineage>
        <taxon>Bacteria</taxon>
        <taxon>Bacillati</taxon>
        <taxon>Bacillota</taxon>
        <taxon>Bacillota incertae sedis</taxon>
        <taxon>Caldicellulosiruptorales</taxon>
        <taxon>Caldicellulosiruptoraceae</taxon>
        <taxon>Caldicellulosiruptor</taxon>
    </lineage>
</organism>
<dbReference type="InterPro" id="IPR000515">
    <property type="entry name" value="MetI-like"/>
</dbReference>
<evidence type="ECO:0000256" key="3">
    <source>
        <dbReference type="ARBA" id="ARBA00022989"/>
    </source>
</evidence>
<evidence type="ECO:0000256" key="5">
    <source>
        <dbReference type="RuleBase" id="RU363032"/>
    </source>
</evidence>
<dbReference type="EMBL" id="CP002219">
    <property type="protein sequence ID" value="ADQ08075.1"/>
    <property type="molecule type" value="Genomic_DNA"/>
</dbReference>
<accession>E4Q926</accession>
<feature type="transmembrane region" description="Helical" evidence="5">
    <location>
        <begin position="298"/>
        <end position="321"/>
    </location>
</feature>
<dbReference type="Pfam" id="PF00528">
    <property type="entry name" value="BPD_transp_1"/>
    <property type="match status" value="1"/>
</dbReference>
<proteinExistence type="inferred from homology"/>
<dbReference type="Gene3D" id="1.10.3720.10">
    <property type="entry name" value="MetI-like"/>
    <property type="match status" value="1"/>
</dbReference>
<dbReference type="GO" id="GO:0005886">
    <property type="term" value="C:plasma membrane"/>
    <property type="evidence" value="ECO:0007669"/>
    <property type="project" value="UniProtKB-SubCell"/>
</dbReference>
<dbReference type="RefSeq" id="WP_013404216.1">
    <property type="nucleotide sequence ID" value="NC_014652.1"/>
</dbReference>
<feature type="transmembrane region" description="Helical" evidence="5">
    <location>
        <begin position="198"/>
        <end position="216"/>
    </location>
</feature>
<keyword evidence="5" id="KW-0813">Transport</keyword>
<dbReference type="KEGG" id="chd:Calhy_2376"/>
<dbReference type="PROSITE" id="PS50928">
    <property type="entry name" value="ABC_TM1"/>
    <property type="match status" value="1"/>
</dbReference>
<dbReference type="PANTHER" id="PTHR43376:SF1">
    <property type="entry name" value="OLIGOPEPTIDE TRANSPORT SYSTEM PERMEASE PROTEIN"/>
    <property type="match status" value="1"/>
</dbReference>
<name>E4Q926_CALH1</name>
<dbReference type="HOGENOM" id="CLU_036879_1_0_9"/>
<evidence type="ECO:0000256" key="4">
    <source>
        <dbReference type="ARBA" id="ARBA00023136"/>
    </source>
</evidence>
<evidence type="ECO:0000313" key="8">
    <source>
        <dbReference type="Proteomes" id="UP000006890"/>
    </source>
</evidence>
<reference key="1">
    <citation type="submission" date="2010-09" db="EMBL/GenBank/DDBJ databases">
        <title>Complete sequence of Caldicellulosiruptor hydrothermalis 108.</title>
        <authorList>
            <consortium name="US DOE Joint Genome Institute"/>
            <person name="Lucas S."/>
            <person name="Copeland A."/>
            <person name="Lapidus A."/>
            <person name="Cheng J.-F."/>
            <person name="Bruce D."/>
            <person name="Goodwin L."/>
            <person name="Pitluck S."/>
            <person name="Davenport K."/>
            <person name="Detter J.C."/>
            <person name="Han C."/>
            <person name="Tapia R."/>
            <person name="Land M."/>
            <person name="Hauser L."/>
            <person name="Chang Y.-J."/>
            <person name="Jeffries C."/>
            <person name="Kyrpides N."/>
            <person name="Ivanova N."/>
            <person name="Mikhailova N."/>
            <person name="Blumer-Schuette S.E."/>
            <person name="Kelly R.M."/>
            <person name="Woyke T."/>
        </authorList>
    </citation>
    <scope>NUCLEOTIDE SEQUENCE</scope>
    <source>
        <strain>108</strain>
    </source>
</reference>
<keyword evidence="3 5" id="KW-1133">Transmembrane helix</keyword>
<feature type="transmembrane region" description="Helical" evidence="5">
    <location>
        <begin position="253"/>
        <end position="278"/>
    </location>
</feature>
<dbReference type="AlphaFoldDB" id="E4Q926"/>